<comment type="caution">
    <text evidence="1">The sequence shown here is derived from an EMBL/GenBank/DDBJ whole genome shotgun (WGS) entry which is preliminary data.</text>
</comment>
<organism evidence="1 2">
    <name type="scientific">Trifolium medium</name>
    <dbReference type="NCBI Taxonomy" id="97028"/>
    <lineage>
        <taxon>Eukaryota</taxon>
        <taxon>Viridiplantae</taxon>
        <taxon>Streptophyta</taxon>
        <taxon>Embryophyta</taxon>
        <taxon>Tracheophyta</taxon>
        <taxon>Spermatophyta</taxon>
        <taxon>Magnoliopsida</taxon>
        <taxon>eudicotyledons</taxon>
        <taxon>Gunneridae</taxon>
        <taxon>Pentapetalae</taxon>
        <taxon>rosids</taxon>
        <taxon>fabids</taxon>
        <taxon>Fabales</taxon>
        <taxon>Fabaceae</taxon>
        <taxon>Papilionoideae</taxon>
        <taxon>50 kb inversion clade</taxon>
        <taxon>NPAAA clade</taxon>
        <taxon>Hologalegina</taxon>
        <taxon>IRL clade</taxon>
        <taxon>Trifolieae</taxon>
        <taxon>Trifolium</taxon>
    </lineage>
</organism>
<name>A0A392QUJ3_9FABA</name>
<reference evidence="1 2" key="1">
    <citation type="journal article" date="2018" name="Front. Plant Sci.">
        <title>Red Clover (Trifolium pratense) and Zigzag Clover (T. medium) - A Picture of Genomic Similarities and Differences.</title>
        <authorList>
            <person name="Dluhosova J."/>
            <person name="Istvanek J."/>
            <person name="Nedelnik J."/>
            <person name="Repkova J."/>
        </authorList>
    </citation>
    <scope>NUCLEOTIDE SEQUENCE [LARGE SCALE GENOMIC DNA]</scope>
    <source>
        <strain evidence="2">cv. 10/8</strain>
        <tissue evidence="1">Leaf</tissue>
    </source>
</reference>
<keyword evidence="2" id="KW-1185">Reference proteome</keyword>
<evidence type="ECO:0000313" key="1">
    <source>
        <dbReference type="EMBL" id="MCI26915.1"/>
    </source>
</evidence>
<dbReference type="Proteomes" id="UP000265520">
    <property type="component" value="Unassembled WGS sequence"/>
</dbReference>
<accession>A0A392QUJ3</accession>
<dbReference type="EMBL" id="LXQA010156159">
    <property type="protein sequence ID" value="MCI26915.1"/>
    <property type="molecule type" value="Genomic_DNA"/>
</dbReference>
<sequence>MRIWRDNGLWSAIDTAVNNNNNTTVDCIFLLLQQFDERRAARMVVLVWSIWKHHSMKLWNNVTETAEQILNRAYNLIDNWCAAKRVKVHSRTTVTETVDNNPAVTMQTRKQEQTLLRWRKLETG</sequence>
<evidence type="ECO:0000313" key="2">
    <source>
        <dbReference type="Proteomes" id="UP000265520"/>
    </source>
</evidence>
<feature type="non-terminal residue" evidence="1">
    <location>
        <position position="124"/>
    </location>
</feature>
<dbReference type="AlphaFoldDB" id="A0A392QUJ3"/>
<protein>
    <submittedName>
        <fullName evidence="1">Uncharacterized protein</fullName>
    </submittedName>
</protein>
<proteinExistence type="predicted"/>